<accession>A0ABW7Z120</accession>
<feature type="domain" description="Clp R" evidence="2">
    <location>
        <begin position="40"/>
        <end position="99"/>
    </location>
</feature>
<dbReference type="EMBL" id="JBITGY010000008">
    <property type="protein sequence ID" value="MFI6501656.1"/>
    <property type="molecule type" value="Genomic_DNA"/>
</dbReference>
<reference evidence="3 4" key="1">
    <citation type="submission" date="2024-10" db="EMBL/GenBank/DDBJ databases">
        <title>The Natural Products Discovery Center: Release of the First 8490 Sequenced Strains for Exploring Actinobacteria Biosynthetic Diversity.</title>
        <authorList>
            <person name="Kalkreuter E."/>
            <person name="Kautsar S.A."/>
            <person name="Yang D."/>
            <person name="Bader C.D."/>
            <person name="Teijaro C.N."/>
            <person name="Fluegel L."/>
            <person name="Davis C.M."/>
            <person name="Simpson J.R."/>
            <person name="Lauterbach L."/>
            <person name="Steele A.D."/>
            <person name="Gui C."/>
            <person name="Meng S."/>
            <person name="Li G."/>
            <person name="Viehrig K."/>
            <person name="Ye F."/>
            <person name="Su P."/>
            <person name="Kiefer A.F."/>
            <person name="Nichols A."/>
            <person name="Cepeda A.J."/>
            <person name="Yan W."/>
            <person name="Fan B."/>
            <person name="Jiang Y."/>
            <person name="Adhikari A."/>
            <person name="Zheng C.-J."/>
            <person name="Schuster L."/>
            <person name="Cowan T.M."/>
            <person name="Smanski M.J."/>
            <person name="Chevrette M.G."/>
            <person name="De Carvalho L.P.S."/>
            <person name="Shen B."/>
        </authorList>
    </citation>
    <scope>NUCLEOTIDE SEQUENCE [LARGE SCALE GENOMIC DNA]</scope>
    <source>
        <strain evidence="3 4">NPDC050545</strain>
    </source>
</reference>
<gene>
    <name evidence="3" type="ORF">ACIBG2_30050</name>
</gene>
<dbReference type="InterPro" id="IPR004176">
    <property type="entry name" value="Clp_R_N"/>
</dbReference>
<proteinExistence type="predicted"/>
<feature type="region of interest" description="Disordered" evidence="1">
    <location>
        <begin position="1"/>
        <end position="40"/>
    </location>
</feature>
<dbReference type="Proteomes" id="UP001612741">
    <property type="component" value="Unassembled WGS sequence"/>
</dbReference>
<sequence>MWSRHELDQGRFQQPGPARRLSRAGERGTLRPDRADGRPAAEALRDVARQARKVGHVHVGSEHILLALAAHDGGHAHAVLNRLGLPVAVIRREVVERLDALGVLTMYS</sequence>
<dbReference type="Pfam" id="PF02861">
    <property type="entry name" value="Clp_N"/>
    <property type="match status" value="1"/>
</dbReference>
<dbReference type="GO" id="GO:0008233">
    <property type="term" value="F:peptidase activity"/>
    <property type="evidence" value="ECO:0007669"/>
    <property type="project" value="UniProtKB-KW"/>
</dbReference>
<keyword evidence="3" id="KW-0378">Hydrolase</keyword>
<dbReference type="InterPro" id="IPR036628">
    <property type="entry name" value="Clp_N_dom_sf"/>
</dbReference>
<protein>
    <submittedName>
        <fullName evidence="3">Clp protease N-terminal domain-containing protein</fullName>
    </submittedName>
</protein>
<dbReference type="Gene3D" id="1.10.1780.10">
    <property type="entry name" value="Clp, N-terminal domain"/>
    <property type="match status" value="1"/>
</dbReference>
<comment type="caution">
    <text evidence="3">The sequence shown here is derived from an EMBL/GenBank/DDBJ whole genome shotgun (WGS) entry which is preliminary data.</text>
</comment>
<dbReference type="SUPFAM" id="SSF81923">
    <property type="entry name" value="Double Clp-N motif"/>
    <property type="match status" value="1"/>
</dbReference>
<evidence type="ECO:0000313" key="3">
    <source>
        <dbReference type="EMBL" id="MFI6501656.1"/>
    </source>
</evidence>
<dbReference type="RefSeq" id="WP_397086372.1">
    <property type="nucleotide sequence ID" value="NZ_JBITGY010000008.1"/>
</dbReference>
<name>A0ABW7Z120_9ACTN</name>
<evidence type="ECO:0000313" key="4">
    <source>
        <dbReference type="Proteomes" id="UP001612741"/>
    </source>
</evidence>
<keyword evidence="3" id="KW-0645">Protease</keyword>
<evidence type="ECO:0000259" key="2">
    <source>
        <dbReference type="Pfam" id="PF02861"/>
    </source>
</evidence>
<organism evidence="3 4">
    <name type="scientific">Nonomuraea typhae</name>
    <dbReference type="NCBI Taxonomy" id="2603600"/>
    <lineage>
        <taxon>Bacteria</taxon>
        <taxon>Bacillati</taxon>
        <taxon>Actinomycetota</taxon>
        <taxon>Actinomycetes</taxon>
        <taxon>Streptosporangiales</taxon>
        <taxon>Streptosporangiaceae</taxon>
        <taxon>Nonomuraea</taxon>
    </lineage>
</organism>
<keyword evidence="4" id="KW-1185">Reference proteome</keyword>
<evidence type="ECO:0000256" key="1">
    <source>
        <dbReference type="SAM" id="MobiDB-lite"/>
    </source>
</evidence>
<feature type="compositionally biased region" description="Basic and acidic residues" evidence="1">
    <location>
        <begin position="23"/>
        <end position="40"/>
    </location>
</feature>
<dbReference type="GO" id="GO:0006508">
    <property type="term" value="P:proteolysis"/>
    <property type="evidence" value="ECO:0007669"/>
    <property type="project" value="UniProtKB-KW"/>
</dbReference>